<dbReference type="SUPFAM" id="SSF56112">
    <property type="entry name" value="Protein kinase-like (PK-like)"/>
    <property type="match status" value="1"/>
</dbReference>
<evidence type="ECO:0000313" key="8">
    <source>
        <dbReference type="Proteomes" id="UP000199564"/>
    </source>
</evidence>
<gene>
    <name evidence="7" type="ORF">SAMN04488519_103236</name>
</gene>
<dbReference type="GO" id="GO:0035556">
    <property type="term" value="P:intracellular signal transduction"/>
    <property type="evidence" value="ECO:0007669"/>
    <property type="project" value="InterPro"/>
</dbReference>
<dbReference type="SMART" id="SM00044">
    <property type="entry name" value="CYCc"/>
    <property type="match status" value="1"/>
</dbReference>
<dbReference type="InterPro" id="IPR053159">
    <property type="entry name" value="Hybrid_Histidine_Kinase"/>
</dbReference>
<dbReference type="PANTHER" id="PTHR43642">
    <property type="entry name" value="HYBRID SIGNAL TRANSDUCTION HISTIDINE KINASE G"/>
    <property type="match status" value="1"/>
</dbReference>
<feature type="domain" description="Guanylate cyclase" evidence="6">
    <location>
        <begin position="1525"/>
        <end position="1656"/>
    </location>
</feature>
<dbReference type="Pfam" id="PF13191">
    <property type="entry name" value="AAA_16"/>
    <property type="match status" value="1"/>
</dbReference>
<dbReference type="GO" id="GO:0016020">
    <property type="term" value="C:membrane"/>
    <property type="evidence" value="ECO:0007669"/>
    <property type="project" value="UniProtKB-SubCell"/>
</dbReference>
<dbReference type="Pfam" id="PF00069">
    <property type="entry name" value="Pkinase"/>
    <property type="match status" value="1"/>
</dbReference>
<evidence type="ECO:0000256" key="3">
    <source>
        <dbReference type="ARBA" id="ARBA00023239"/>
    </source>
</evidence>
<dbReference type="InterPro" id="IPR029016">
    <property type="entry name" value="GAF-like_dom_sf"/>
</dbReference>
<dbReference type="SUPFAM" id="SSF55073">
    <property type="entry name" value="Nucleotide cyclase"/>
    <property type="match status" value="1"/>
</dbReference>
<dbReference type="PROSITE" id="PS50125">
    <property type="entry name" value="GUANYLATE_CYCLASE_2"/>
    <property type="match status" value="1"/>
</dbReference>
<reference evidence="8" key="1">
    <citation type="submission" date="2016-10" db="EMBL/GenBank/DDBJ databases">
        <authorList>
            <person name="Varghese N."/>
            <person name="Submissions S."/>
        </authorList>
    </citation>
    <scope>NUCLEOTIDE SEQUENCE [LARGE SCALE GENOMIC DNA]</scope>
    <source>
        <strain evidence="8">DSM 15282</strain>
    </source>
</reference>
<dbReference type="Proteomes" id="UP000199564">
    <property type="component" value="Unassembled WGS sequence"/>
</dbReference>
<dbReference type="InterPro" id="IPR029787">
    <property type="entry name" value="Nucleotide_cyclase"/>
</dbReference>
<evidence type="ECO:0000313" key="7">
    <source>
        <dbReference type="EMBL" id="SFO05152.1"/>
    </source>
</evidence>
<comment type="similarity">
    <text evidence="4">Belongs to the adenylyl cyclase class-4/guanylyl cyclase family.</text>
</comment>
<dbReference type="InterPro" id="IPR018297">
    <property type="entry name" value="A/G_cyclase_CS"/>
</dbReference>
<evidence type="ECO:0000256" key="4">
    <source>
        <dbReference type="RuleBase" id="RU000405"/>
    </source>
</evidence>
<comment type="subcellular location">
    <subcellularLocation>
        <location evidence="1">Membrane</location>
        <topology evidence="1">Single-pass membrane protein</topology>
    </subcellularLocation>
</comment>
<accession>A0A1I5E114</accession>
<evidence type="ECO:0000256" key="2">
    <source>
        <dbReference type="ARBA" id="ARBA00022741"/>
    </source>
</evidence>
<keyword evidence="2" id="KW-0547">Nucleotide-binding</keyword>
<dbReference type="InterPro" id="IPR003018">
    <property type="entry name" value="GAF"/>
</dbReference>
<dbReference type="Gene3D" id="3.30.200.20">
    <property type="entry name" value="Phosphorylase Kinase, domain 1"/>
    <property type="match status" value="1"/>
</dbReference>
<dbReference type="PROSITE" id="PS00452">
    <property type="entry name" value="GUANYLATE_CYCLASE_1"/>
    <property type="match status" value="1"/>
</dbReference>
<proteinExistence type="inferred from homology"/>
<dbReference type="Pfam" id="PF01590">
    <property type="entry name" value="GAF"/>
    <property type="match status" value="1"/>
</dbReference>
<dbReference type="PROSITE" id="PS50011">
    <property type="entry name" value="PROTEIN_KINASE_DOM"/>
    <property type="match status" value="1"/>
</dbReference>
<dbReference type="SMART" id="SM00065">
    <property type="entry name" value="GAF"/>
    <property type="match status" value="1"/>
</dbReference>
<dbReference type="GO" id="GO:0005524">
    <property type="term" value="F:ATP binding"/>
    <property type="evidence" value="ECO:0007669"/>
    <property type="project" value="InterPro"/>
</dbReference>
<sequence length="1703" mass="193275">MADFQYTILDKVRENSRYIVYKANRLADSAHVTIQTFRSAYPTFRDLNHLKQEYSILSKLSHPNIVQQIGIEHLENLPILVNEDVSGETLAEYLKKGRPDLIVFLKIAMGITRAVHYLHSKNIIHKNINPSNILVDRSGDVKIWGFDYAIERGRDLNYSNVSEAIELGLHYVSPEQTGRMNRPIDHRTDLYSVGAVLYEMLTGQTLFPFTDPMELMHAHLAMVPEPPQKIRSSIPEVIGNIVLKLLKKNTSDRYQSSAGLLHDLQQCLDRLLDINEITDFELGTQDHLDQFQISSKIYGREEDLKKLNEAFETMKTQRAELALVSGYSGVGKSSFVKEFQKIIDVGGGFFISGKFEQYKKNPPLSSLLTALHDLVGQILLRGEEQQKYWKRNILKAVGNSGQLILEMMPELEELIGPQPSLPALPMNESKNRFDQVFNSFIRSFASEDHPLCIFLDDLQWLDSTTRRWVESTLLDPSLRHLMIICAYRENEVSPSHPMMMMVERLRTDQVPICHIDLQPLDQSSVEEIIADSLSISKQKSEDLAKIVFRKTLGNPFFIRQSLLTLYEGGVIFLSQNNKEWTYNSEKAFRVKISDNVVDLMAELFLRLPQEVQTTLKYASCIGNTFSIEILSGLIDISEEELDMQLKLAEKLCIIENLNSKERSGEDDYGFQHDKIQQAALALMSSSEKQKIRLNIAKSIRSKIENVAHSDMIYTITDHFNFAEKLIKDEALLHDLVKLNIAASIRAKQANAYESGLGYIQQAMNLVETKNLQLSQETLRDLNLQRAESEYLAGNPQGVVEFFDEALKHSSDLVDKAKVTIRKIQFYNNIRDFHAAYAACKEVTAELGVSIPGSFSPPSLAIEFVKYKVLIGNKPLDEVINLPEMEDEKLKIAILLMAAAGQSAFQIKPELCVLVCAIMVNLCLKHGNTDGGFIGFLGFGPVFHSGILGLRTTGYQIGQLTLALIDKYQNLGARAEAYFVTGYFAIPWRKPAKEMEEYWQQAYEAGLEVGDLFHASCASCGISQSYLMRGVRFDAVLEACQAHLDFLRRYQIEEGVLTIMAIVQTIKNLKGQTSGIDSYDDDQFQEEDYVLRLEGFNSRHFAHFYFINKMQSLYLWESYEKAYEIALQSDVYLKDSPGMLHTAEHFFYKGLIISVLLPQFSGLDRIKKIRELSSIVSKFKKYTEHCPSNFSHKYHLLAGELALIKGGVDQAEQEYYKALEEAEKFEYLQIQALVNRRLFELHLATEKKKLAAIHLSDAAYLYEYLGANGIAELMKSKKSSTKFSNLEFRFASISQEKGKDRQYSNQDLDLKSVMKSAEAISKEIKLKDLLTTLMKIIIENAGAQRMVLIVKNEHDLMVQSEACTKYPNPNLFENLSLKEYEEIAKEVVYQVAKSKESIILDQAFSDSRFGGDPYVAKEKLKSLLVLPLLKQGELTGIIYLENNLIDGAFTEERLNLINLLSSQMAISLENALLYQNMEEKVQLRTKQLNEEKEKSDELLLNILPPEIASELKNNGKSKARNFDQVSVMFTDIVNFSRICETLSAEELVSELNYFYSEFDRIVEKYGIEKIKTVGDSYMCASGLNMSRQFDPKKIVLAAFEINDFILKHAEKNRSDGKPSIGMRIGIHTGPVIAGIVGLKKFAYDIWGDTVNVASRMETSGEPGKVNISGDTYELVKNSFNCTPRGKIEVKNKGFVEMYFVDSIV</sequence>
<dbReference type="GO" id="GO:0009190">
    <property type="term" value="P:cyclic nucleotide biosynthetic process"/>
    <property type="evidence" value="ECO:0007669"/>
    <property type="project" value="InterPro"/>
</dbReference>
<dbReference type="GO" id="GO:0004016">
    <property type="term" value="F:adenylate cyclase activity"/>
    <property type="evidence" value="ECO:0007669"/>
    <property type="project" value="UniProtKB-ARBA"/>
</dbReference>
<dbReference type="Gene3D" id="3.30.70.1230">
    <property type="entry name" value="Nucleotide cyclase"/>
    <property type="match status" value="1"/>
</dbReference>
<protein>
    <submittedName>
        <fullName evidence="7">Predicted ATPase</fullName>
    </submittedName>
</protein>
<dbReference type="PANTHER" id="PTHR43642:SF1">
    <property type="entry name" value="HYBRID SIGNAL TRANSDUCTION HISTIDINE KINASE G"/>
    <property type="match status" value="1"/>
</dbReference>
<dbReference type="Pfam" id="PF00211">
    <property type="entry name" value="Guanylate_cyc"/>
    <property type="match status" value="1"/>
</dbReference>
<dbReference type="InterPro" id="IPR001054">
    <property type="entry name" value="A/G_cyclase"/>
</dbReference>
<dbReference type="InterPro" id="IPR027417">
    <property type="entry name" value="P-loop_NTPase"/>
</dbReference>
<dbReference type="InterPro" id="IPR041664">
    <property type="entry name" value="AAA_16"/>
</dbReference>
<keyword evidence="3 4" id="KW-0456">Lyase</keyword>
<dbReference type="CDD" id="cd14014">
    <property type="entry name" value="STKc_PknB_like"/>
    <property type="match status" value="1"/>
</dbReference>
<dbReference type="RefSeq" id="WP_091651598.1">
    <property type="nucleotide sequence ID" value="NZ_FOVW01000003.1"/>
</dbReference>
<name>A0A1I5E114_9BACT</name>
<keyword evidence="8" id="KW-1185">Reference proteome</keyword>
<dbReference type="CDD" id="cd07302">
    <property type="entry name" value="CHD"/>
    <property type="match status" value="1"/>
</dbReference>
<dbReference type="InterPro" id="IPR000719">
    <property type="entry name" value="Prot_kinase_dom"/>
</dbReference>
<evidence type="ECO:0000259" key="6">
    <source>
        <dbReference type="PROSITE" id="PS50125"/>
    </source>
</evidence>
<organism evidence="7 8">
    <name type="scientific">Algoriphagus ornithinivorans</name>
    <dbReference type="NCBI Taxonomy" id="226506"/>
    <lineage>
        <taxon>Bacteria</taxon>
        <taxon>Pseudomonadati</taxon>
        <taxon>Bacteroidota</taxon>
        <taxon>Cytophagia</taxon>
        <taxon>Cytophagales</taxon>
        <taxon>Cyclobacteriaceae</taxon>
        <taxon>Algoriphagus</taxon>
    </lineage>
</organism>
<dbReference type="STRING" id="226506.SAMN04488519_103236"/>
<dbReference type="SMART" id="SM00220">
    <property type="entry name" value="S_TKc"/>
    <property type="match status" value="1"/>
</dbReference>
<dbReference type="Gene3D" id="3.30.450.40">
    <property type="match status" value="1"/>
</dbReference>
<dbReference type="SUPFAM" id="SSF52540">
    <property type="entry name" value="P-loop containing nucleoside triphosphate hydrolases"/>
    <property type="match status" value="1"/>
</dbReference>
<feature type="domain" description="Protein kinase" evidence="5">
    <location>
        <begin position="6"/>
        <end position="265"/>
    </location>
</feature>
<dbReference type="Gene3D" id="1.10.510.10">
    <property type="entry name" value="Transferase(Phosphotransferase) domain 1"/>
    <property type="match status" value="1"/>
</dbReference>
<dbReference type="Gene3D" id="3.40.50.300">
    <property type="entry name" value="P-loop containing nucleotide triphosphate hydrolases"/>
    <property type="match status" value="1"/>
</dbReference>
<dbReference type="EMBL" id="FOVW01000003">
    <property type="protein sequence ID" value="SFO05152.1"/>
    <property type="molecule type" value="Genomic_DNA"/>
</dbReference>
<evidence type="ECO:0000256" key="1">
    <source>
        <dbReference type="ARBA" id="ARBA00004167"/>
    </source>
</evidence>
<dbReference type="InterPro" id="IPR011009">
    <property type="entry name" value="Kinase-like_dom_sf"/>
</dbReference>
<dbReference type="SUPFAM" id="SSF55781">
    <property type="entry name" value="GAF domain-like"/>
    <property type="match status" value="1"/>
</dbReference>
<dbReference type="GO" id="GO:0004672">
    <property type="term" value="F:protein kinase activity"/>
    <property type="evidence" value="ECO:0007669"/>
    <property type="project" value="InterPro"/>
</dbReference>
<evidence type="ECO:0000259" key="5">
    <source>
        <dbReference type="PROSITE" id="PS50011"/>
    </source>
</evidence>